<evidence type="ECO:0000313" key="1">
    <source>
        <dbReference type="Proteomes" id="UP000887579"/>
    </source>
</evidence>
<dbReference type="WBParaSite" id="ES5_v2.g25367.t1">
    <property type="protein sequence ID" value="ES5_v2.g25367.t1"/>
    <property type="gene ID" value="ES5_v2.g25367"/>
</dbReference>
<sequence>MKTVHEKIQKAEKFSPDHYYLSALYRTSTGELQKLLYDDNNTISEVETMLAAKNIPHGTGVIQFQIFEIPVISADRSDWKQIEYKSELNPLYFSPTYRLQKADEAYARGNYKEAAKNLWLAAKFAVKGLFLSHGYHATSDAGIEFLCHIGVDCLTDDYWGRRLLKMYFDRALEFQGYSIGTCYLENDGFKKKMEKIRLFIEEFSKIDGKVLQKATEIKVKELLTQKSSNRIIAVKEEIGKIYYNYKTFSYNVVIC</sequence>
<reference evidence="2" key="1">
    <citation type="submission" date="2022-11" db="UniProtKB">
        <authorList>
            <consortium name="WormBaseParasite"/>
        </authorList>
    </citation>
    <scope>IDENTIFICATION</scope>
</reference>
<evidence type="ECO:0000313" key="2">
    <source>
        <dbReference type="WBParaSite" id="ES5_v2.g25367.t1"/>
    </source>
</evidence>
<accession>A0AC34G6K4</accession>
<dbReference type="Proteomes" id="UP000887579">
    <property type="component" value="Unplaced"/>
</dbReference>
<organism evidence="1 2">
    <name type="scientific">Panagrolaimus sp. ES5</name>
    <dbReference type="NCBI Taxonomy" id="591445"/>
    <lineage>
        <taxon>Eukaryota</taxon>
        <taxon>Metazoa</taxon>
        <taxon>Ecdysozoa</taxon>
        <taxon>Nematoda</taxon>
        <taxon>Chromadorea</taxon>
        <taxon>Rhabditida</taxon>
        <taxon>Tylenchina</taxon>
        <taxon>Panagrolaimomorpha</taxon>
        <taxon>Panagrolaimoidea</taxon>
        <taxon>Panagrolaimidae</taxon>
        <taxon>Panagrolaimus</taxon>
    </lineage>
</organism>
<protein>
    <submittedName>
        <fullName evidence="2">Uncharacterized protein</fullName>
    </submittedName>
</protein>
<proteinExistence type="predicted"/>
<name>A0AC34G6K4_9BILA</name>